<dbReference type="GO" id="GO:0008270">
    <property type="term" value="F:zinc ion binding"/>
    <property type="evidence" value="ECO:0007669"/>
    <property type="project" value="UniProtKB-KW"/>
</dbReference>
<keyword evidence="2 6" id="KW-0863">Zinc-finger</keyword>
<evidence type="ECO:0000313" key="7">
    <source>
        <dbReference type="Proteomes" id="UP001430356"/>
    </source>
</evidence>
<keyword evidence="3" id="KW-0862">Zinc</keyword>
<name>A0AAW0F5Y2_9TRYP</name>
<keyword evidence="7" id="KW-1185">Reference proteome</keyword>
<evidence type="ECO:0000256" key="1">
    <source>
        <dbReference type="ARBA" id="ARBA00022723"/>
    </source>
</evidence>
<dbReference type="InterPro" id="IPR036236">
    <property type="entry name" value="Znf_C2H2_sf"/>
</dbReference>
<comment type="similarity">
    <text evidence="4">Belongs to the ZNF277 family.</text>
</comment>
<evidence type="ECO:0000256" key="3">
    <source>
        <dbReference type="ARBA" id="ARBA00022833"/>
    </source>
</evidence>
<dbReference type="AlphaFoldDB" id="A0AAW0F5Y2"/>
<reference evidence="6 7" key="1">
    <citation type="journal article" date="2021" name="MBio">
        <title>A New Model Trypanosomatid, Novymonas esmeraldas: Genomic Perception of Its 'Candidatus Pandoraea novymonadis' Endosymbiont.</title>
        <authorList>
            <person name="Zakharova A."/>
            <person name="Saura A."/>
            <person name="Butenko A."/>
            <person name="Podesvova L."/>
            <person name="Warmusova S."/>
            <person name="Kostygov A.Y."/>
            <person name="Nenarokova A."/>
            <person name="Lukes J."/>
            <person name="Opperdoes F.R."/>
            <person name="Yurchenko V."/>
        </authorList>
    </citation>
    <scope>NUCLEOTIDE SEQUENCE [LARGE SCALE GENOMIC DNA]</scope>
    <source>
        <strain evidence="6 7">E262AT.01</strain>
    </source>
</reference>
<dbReference type="InterPro" id="IPR041661">
    <property type="entry name" value="ZN622/Rei1/Reh1_Znf-C2H2"/>
</dbReference>
<evidence type="ECO:0000313" key="6">
    <source>
        <dbReference type="EMBL" id="KAK7201081.1"/>
    </source>
</evidence>
<gene>
    <name evidence="6" type="ORF">NESM_000168200</name>
</gene>
<dbReference type="Proteomes" id="UP001430356">
    <property type="component" value="Unassembled WGS sequence"/>
</dbReference>
<dbReference type="PANTHER" id="PTHR13267">
    <property type="entry name" value="ZINC FINGER PROTEIN 277"/>
    <property type="match status" value="1"/>
</dbReference>
<dbReference type="SUPFAM" id="SSF57667">
    <property type="entry name" value="beta-beta-alpha zinc fingers"/>
    <property type="match status" value="1"/>
</dbReference>
<accession>A0AAW0F5Y2</accession>
<proteinExistence type="inferred from homology"/>
<evidence type="ECO:0000256" key="2">
    <source>
        <dbReference type="ARBA" id="ARBA00022771"/>
    </source>
</evidence>
<evidence type="ECO:0000259" key="5">
    <source>
        <dbReference type="PROSITE" id="PS00028"/>
    </source>
</evidence>
<dbReference type="EMBL" id="JAECZO010000011">
    <property type="protein sequence ID" value="KAK7201081.1"/>
    <property type="molecule type" value="Genomic_DNA"/>
</dbReference>
<dbReference type="SMART" id="SM00355">
    <property type="entry name" value="ZnF_C2H2"/>
    <property type="match status" value="3"/>
</dbReference>
<organism evidence="6 7">
    <name type="scientific">Novymonas esmeraldas</name>
    <dbReference type="NCBI Taxonomy" id="1808958"/>
    <lineage>
        <taxon>Eukaryota</taxon>
        <taxon>Discoba</taxon>
        <taxon>Euglenozoa</taxon>
        <taxon>Kinetoplastea</taxon>
        <taxon>Metakinetoplastina</taxon>
        <taxon>Trypanosomatida</taxon>
        <taxon>Trypanosomatidae</taxon>
        <taxon>Novymonas</taxon>
    </lineage>
</organism>
<protein>
    <submittedName>
        <fullName evidence="6">C2H2 type zinc-finger (2 copies)</fullName>
    </submittedName>
</protein>
<dbReference type="InterPro" id="IPR013087">
    <property type="entry name" value="Znf_C2H2_type"/>
</dbReference>
<sequence>MAEDLKASCKQILQRLQQQNVEEFGCVLCGQHVRGQDALMQHLITEHEVHCIHFDNVADLSGLLRHLSARLRSSATSPTHWVCPVCEVDTGSDSIDDLVAHMRATGHREWNPLTIPSMGRWCITGDASVQVAAVSAEELNDVDEDDEDDAAWNAMEDDEVDEDEDWNLECVCLYCNYCGEDVLQHLKTRHDFDFRAAMQERPDVKDEYDLIRVVNMVRRAVCSDSCPYGDSCAVNGRENDRDALEAHLTEQKDHRLPLCVSRGDNDLIPVLPGDAFISMLVTSGEGFLRGEQEDPDFPMVPTVQELAAAARTSARAL</sequence>
<evidence type="ECO:0000256" key="4">
    <source>
        <dbReference type="ARBA" id="ARBA00034119"/>
    </source>
</evidence>
<comment type="caution">
    <text evidence="6">The sequence shown here is derived from an EMBL/GenBank/DDBJ whole genome shotgun (WGS) entry which is preliminary data.</text>
</comment>
<dbReference type="PROSITE" id="PS00028">
    <property type="entry name" value="ZINC_FINGER_C2H2_1"/>
    <property type="match status" value="1"/>
</dbReference>
<keyword evidence="1" id="KW-0479">Metal-binding</keyword>
<dbReference type="Pfam" id="PF12756">
    <property type="entry name" value="zf-C2H2_2"/>
    <property type="match status" value="1"/>
</dbReference>
<dbReference type="PANTHER" id="PTHR13267:SF3">
    <property type="entry name" value="ZINC FINGER PROTEIN 277"/>
    <property type="match status" value="1"/>
</dbReference>
<dbReference type="InterPro" id="IPR040048">
    <property type="entry name" value="ZNF277"/>
</dbReference>
<feature type="domain" description="C2H2-type" evidence="5">
    <location>
        <begin position="26"/>
        <end position="47"/>
    </location>
</feature>